<feature type="repeat" description="PPR" evidence="2">
    <location>
        <begin position="102"/>
        <end position="136"/>
    </location>
</feature>
<sequence length="162" mass="17603">MAATQLFGPLVSATPSSTSPTLQNETKTIPTDSSPIGLLEKCKTMDELKQLHCSITKKGLNYRLSAVTKLIANCSAMGSVESLDYARKAFELFREDEETGGTLFMYNSLIRGYSAAGLGDEAVLLYVQMVVNGILPDKYTFPFVLSGKKQNSFVIPTHPAVN</sequence>
<evidence type="ECO:0000256" key="1">
    <source>
        <dbReference type="ARBA" id="ARBA00022737"/>
    </source>
</evidence>
<gene>
    <name evidence="4" type="ORF">FEM48_Zijuj07G0121500</name>
</gene>
<evidence type="ECO:0000313" key="5">
    <source>
        <dbReference type="Proteomes" id="UP000813462"/>
    </source>
</evidence>
<dbReference type="GO" id="GO:0009451">
    <property type="term" value="P:RNA modification"/>
    <property type="evidence" value="ECO:0007669"/>
    <property type="project" value="InterPro"/>
</dbReference>
<dbReference type="Pfam" id="PF13041">
    <property type="entry name" value="PPR_2"/>
    <property type="match status" value="1"/>
</dbReference>
<evidence type="ECO:0008006" key="6">
    <source>
        <dbReference type="Google" id="ProtNLM"/>
    </source>
</evidence>
<dbReference type="InterPro" id="IPR046960">
    <property type="entry name" value="PPR_At4g14850-like_plant"/>
</dbReference>
<organism evidence="4 5">
    <name type="scientific">Ziziphus jujuba var. spinosa</name>
    <dbReference type="NCBI Taxonomy" id="714518"/>
    <lineage>
        <taxon>Eukaryota</taxon>
        <taxon>Viridiplantae</taxon>
        <taxon>Streptophyta</taxon>
        <taxon>Embryophyta</taxon>
        <taxon>Tracheophyta</taxon>
        <taxon>Spermatophyta</taxon>
        <taxon>Magnoliopsida</taxon>
        <taxon>eudicotyledons</taxon>
        <taxon>Gunneridae</taxon>
        <taxon>Pentapetalae</taxon>
        <taxon>rosids</taxon>
        <taxon>fabids</taxon>
        <taxon>Rosales</taxon>
        <taxon>Rhamnaceae</taxon>
        <taxon>Paliureae</taxon>
        <taxon>Ziziphus</taxon>
    </lineage>
</organism>
<dbReference type="Gene3D" id="1.25.40.10">
    <property type="entry name" value="Tetratricopeptide repeat domain"/>
    <property type="match status" value="1"/>
</dbReference>
<dbReference type="EMBL" id="JAEACU010000007">
    <property type="protein sequence ID" value="KAH7522279.1"/>
    <property type="molecule type" value="Genomic_DNA"/>
</dbReference>
<dbReference type="Proteomes" id="UP000813462">
    <property type="component" value="Unassembled WGS sequence"/>
</dbReference>
<evidence type="ECO:0000256" key="3">
    <source>
        <dbReference type="SAM" id="MobiDB-lite"/>
    </source>
</evidence>
<comment type="caution">
    <text evidence="4">The sequence shown here is derived from an EMBL/GenBank/DDBJ whole genome shotgun (WGS) entry which is preliminary data.</text>
</comment>
<reference evidence="4" key="1">
    <citation type="journal article" date="2021" name="Front. Plant Sci.">
        <title>Chromosome-Scale Genome Assembly for Chinese Sour Jujube and Insights Into Its Genome Evolution and Domestication Signature.</title>
        <authorList>
            <person name="Shen L.-Y."/>
            <person name="Luo H."/>
            <person name="Wang X.-L."/>
            <person name="Wang X.-M."/>
            <person name="Qiu X.-J."/>
            <person name="Liu H."/>
            <person name="Zhou S.-S."/>
            <person name="Jia K.-H."/>
            <person name="Nie S."/>
            <person name="Bao Y.-T."/>
            <person name="Zhang R.-G."/>
            <person name="Yun Q.-Z."/>
            <person name="Chai Y.-H."/>
            <person name="Lu J.-Y."/>
            <person name="Li Y."/>
            <person name="Zhao S.-W."/>
            <person name="Mao J.-F."/>
            <person name="Jia S.-G."/>
            <person name="Mao Y.-M."/>
        </authorList>
    </citation>
    <scope>NUCLEOTIDE SEQUENCE</scope>
    <source>
        <strain evidence="4">AT0</strain>
        <tissue evidence="4">Leaf</tissue>
    </source>
</reference>
<evidence type="ECO:0000313" key="4">
    <source>
        <dbReference type="EMBL" id="KAH7522279.1"/>
    </source>
</evidence>
<proteinExistence type="predicted"/>
<protein>
    <recommendedName>
        <fullName evidence="6">Pentatricopeptide repeat-containing protein</fullName>
    </recommendedName>
</protein>
<evidence type="ECO:0000256" key="2">
    <source>
        <dbReference type="PROSITE-ProRule" id="PRU00708"/>
    </source>
</evidence>
<dbReference type="PANTHER" id="PTHR47926">
    <property type="entry name" value="PENTATRICOPEPTIDE REPEAT-CONTAINING PROTEIN"/>
    <property type="match status" value="1"/>
</dbReference>
<feature type="compositionally biased region" description="Polar residues" evidence="3">
    <location>
        <begin position="13"/>
        <end position="30"/>
    </location>
</feature>
<dbReference type="GO" id="GO:0003723">
    <property type="term" value="F:RNA binding"/>
    <property type="evidence" value="ECO:0007669"/>
    <property type="project" value="InterPro"/>
</dbReference>
<dbReference type="PROSITE" id="PS51375">
    <property type="entry name" value="PPR"/>
    <property type="match status" value="1"/>
</dbReference>
<dbReference type="InterPro" id="IPR002885">
    <property type="entry name" value="PPR_rpt"/>
</dbReference>
<dbReference type="NCBIfam" id="TIGR00756">
    <property type="entry name" value="PPR"/>
    <property type="match status" value="1"/>
</dbReference>
<dbReference type="InterPro" id="IPR011990">
    <property type="entry name" value="TPR-like_helical_dom_sf"/>
</dbReference>
<accession>A0A978V4J6</accession>
<feature type="region of interest" description="Disordered" evidence="3">
    <location>
        <begin position="1"/>
        <end position="30"/>
    </location>
</feature>
<dbReference type="AlphaFoldDB" id="A0A978V4J6"/>
<keyword evidence="1" id="KW-0677">Repeat</keyword>
<name>A0A978V4J6_ZIZJJ</name>